<evidence type="ECO:0000256" key="2">
    <source>
        <dbReference type="SAM" id="Phobius"/>
    </source>
</evidence>
<keyword evidence="2" id="KW-1133">Transmembrane helix</keyword>
<comment type="caution">
    <text evidence="3">The sequence shown here is derived from an EMBL/GenBank/DDBJ whole genome shotgun (WGS) entry which is preliminary data.</text>
</comment>
<reference evidence="3 4" key="1">
    <citation type="submission" date="2020-06" db="EMBL/GenBank/DDBJ databases">
        <title>WGS assembly of Ceratodon purpureus strain R40.</title>
        <authorList>
            <person name="Carey S.B."/>
            <person name="Jenkins J."/>
            <person name="Shu S."/>
            <person name="Lovell J.T."/>
            <person name="Sreedasyam A."/>
            <person name="Maumus F."/>
            <person name="Tiley G.P."/>
            <person name="Fernandez-Pozo N."/>
            <person name="Barry K."/>
            <person name="Chen C."/>
            <person name="Wang M."/>
            <person name="Lipzen A."/>
            <person name="Daum C."/>
            <person name="Saski C.A."/>
            <person name="Payton A.C."/>
            <person name="Mcbreen J.C."/>
            <person name="Conrad R.E."/>
            <person name="Kollar L.M."/>
            <person name="Olsson S."/>
            <person name="Huttunen S."/>
            <person name="Landis J.B."/>
            <person name="Wickett N.J."/>
            <person name="Johnson M.G."/>
            <person name="Rensing S.A."/>
            <person name="Grimwood J."/>
            <person name="Schmutz J."/>
            <person name="Mcdaniel S.F."/>
        </authorList>
    </citation>
    <scope>NUCLEOTIDE SEQUENCE [LARGE SCALE GENOMIC DNA]</scope>
    <source>
        <strain evidence="3 4">R40</strain>
    </source>
</reference>
<evidence type="ECO:0000256" key="1">
    <source>
        <dbReference type="SAM" id="MobiDB-lite"/>
    </source>
</evidence>
<keyword evidence="2" id="KW-0812">Transmembrane</keyword>
<dbReference type="EMBL" id="CM026427">
    <property type="protein sequence ID" value="KAG0568330.1"/>
    <property type="molecule type" value="Genomic_DNA"/>
</dbReference>
<keyword evidence="4" id="KW-1185">Reference proteome</keyword>
<gene>
    <name evidence="3" type="ORF">KC19_6G012100</name>
</gene>
<evidence type="ECO:0008006" key="5">
    <source>
        <dbReference type="Google" id="ProtNLM"/>
    </source>
</evidence>
<evidence type="ECO:0000313" key="4">
    <source>
        <dbReference type="Proteomes" id="UP000822688"/>
    </source>
</evidence>
<protein>
    <recommendedName>
        <fullName evidence="5">Transmembrane protein</fullName>
    </recommendedName>
</protein>
<feature type="transmembrane region" description="Helical" evidence="2">
    <location>
        <begin position="24"/>
        <end position="45"/>
    </location>
</feature>
<dbReference type="Pfam" id="PF25102">
    <property type="entry name" value="DUF7810"/>
    <property type="match status" value="1"/>
</dbReference>
<dbReference type="InterPro" id="IPR056712">
    <property type="entry name" value="DUF7810"/>
</dbReference>
<feature type="compositionally biased region" description="Polar residues" evidence="1">
    <location>
        <begin position="117"/>
        <end position="128"/>
    </location>
</feature>
<evidence type="ECO:0000313" key="3">
    <source>
        <dbReference type="EMBL" id="KAG0568330.1"/>
    </source>
</evidence>
<name>A0A8T0HAM9_CERPU</name>
<feature type="region of interest" description="Disordered" evidence="1">
    <location>
        <begin position="109"/>
        <end position="128"/>
    </location>
</feature>
<sequence>MPLPVLRRSNSQRTREHRRIHNKYSLGLQLLCVSIVCISALLTIYELSSAWNPGVGDGSRQMVDLARARSVQWSSLHANHLRFQGSEEGNHLKVARVEVTEASESEVGSDAGPVLFSENTPSRSSDSSTFGQRLVRFLAPWISSAKDVKLTLQVPVQIDNNEVDRGCKIDDTASPPGSEIPRVFSKCWKSPNRCGTVEEMGSIAAGNTRAASLRIREMIKTWMLGHGAEVVRNLPGSEFCERKFVMGLASEDGFGNNMYKVLSAAGLALMLNRSLIIGERGANTPSYIGDPNNLVFPFGDYLLYSNQSFNMQEVKHLWTLHDCGGKHKRPMTMRVDDIEHGPGRSKSLCDDWTTNPNTVLWFKGTMDTVGLQFLLKNQNAAMRSAAAAVLGNPAFPSSRPNTFGELLREFVTPSPDIQAAVEWALKGGSVPDFAVHLRLRHNRSLEAPTAASDCLLHILQGMEEMPRKKQRVVIISDTPEVFNDINQQLGETMELIRFDYKEYLNTFKNLSAVMSLHYGQPPRSKLRDWGEMPRWVSLVDFFLAARAKVAVISAASERICTTYAQLVGSLAAASTLSEDPNALPPCALFSSFHPDLVAQGLMKQSGWGHAWRTFGGRLGCKNQAAQCARTPLLPYAWWDAPWQSPIKRDIYIMRGMGIEVDEVGTISEETLDRFCESHERLKPTVYNSKLPAF</sequence>
<dbReference type="Proteomes" id="UP000822688">
    <property type="component" value="Chromosome 6"/>
</dbReference>
<dbReference type="AlphaFoldDB" id="A0A8T0HAM9"/>
<dbReference type="PANTHER" id="PTHR35736:SF1">
    <property type="entry name" value="EXPRESSED PROTEIN"/>
    <property type="match status" value="1"/>
</dbReference>
<keyword evidence="2" id="KW-0472">Membrane</keyword>
<organism evidence="3 4">
    <name type="scientific">Ceratodon purpureus</name>
    <name type="common">Fire moss</name>
    <name type="synonym">Dicranum purpureum</name>
    <dbReference type="NCBI Taxonomy" id="3225"/>
    <lineage>
        <taxon>Eukaryota</taxon>
        <taxon>Viridiplantae</taxon>
        <taxon>Streptophyta</taxon>
        <taxon>Embryophyta</taxon>
        <taxon>Bryophyta</taxon>
        <taxon>Bryophytina</taxon>
        <taxon>Bryopsida</taxon>
        <taxon>Dicranidae</taxon>
        <taxon>Pseudoditrichales</taxon>
        <taxon>Ditrichaceae</taxon>
        <taxon>Ceratodon</taxon>
    </lineage>
</organism>
<accession>A0A8T0HAM9</accession>
<proteinExistence type="predicted"/>
<dbReference type="PANTHER" id="PTHR35736">
    <property type="entry name" value="EXPRESSED PROTEIN"/>
    <property type="match status" value="1"/>
</dbReference>